<keyword evidence="4" id="KW-1185">Reference proteome</keyword>
<organism evidence="4 5">
    <name type="scientific">Diaphorina citri</name>
    <name type="common">Asian citrus psyllid</name>
    <dbReference type="NCBI Taxonomy" id="121845"/>
    <lineage>
        <taxon>Eukaryota</taxon>
        <taxon>Metazoa</taxon>
        <taxon>Ecdysozoa</taxon>
        <taxon>Arthropoda</taxon>
        <taxon>Hexapoda</taxon>
        <taxon>Insecta</taxon>
        <taxon>Pterygota</taxon>
        <taxon>Neoptera</taxon>
        <taxon>Paraneoptera</taxon>
        <taxon>Hemiptera</taxon>
        <taxon>Sternorrhyncha</taxon>
        <taxon>Psylloidea</taxon>
        <taxon>Psyllidae</taxon>
        <taxon>Diaphorininae</taxon>
        <taxon>Diaphorina</taxon>
    </lineage>
</organism>
<feature type="region of interest" description="Disordered" evidence="2">
    <location>
        <begin position="236"/>
        <end position="285"/>
    </location>
</feature>
<evidence type="ECO:0000259" key="3">
    <source>
        <dbReference type="Pfam" id="PF14921"/>
    </source>
</evidence>
<dbReference type="KEGG" id="dci:103511111"/>
<dbReference type="InterPro" id="IPR029405">
    <property type="entry name" value="APCDD1_dom"/>
</dbReference>
<dbReference type="AlphaFoldDB" id="A0A3Q0IX00"/>
<evidence type="ECO:0000313" key="4">
    <source>
        <dbReference type="Proteomes" id="UP000079169"/>
    </source>
</evidence>
<dbReference type="Gene3D" id="3.40.50.1010">
    <property type="entry name" value="5'-nuclease"/>
    <property type="match status" value="1"/>
</dbReference>
<feature type="region of interest" description="Disordered" evidence="2">
    <location>
        <begin position="794"/>
        <end position="816"/>
    </location>
</feature>
<dbReference type="PaxDb" id="121845-A0A3Q0IX00"/>
<feature type="region of interest" description="Disordered" evidence="2">
    <location>
        <begin position="500"/>
        <end position="573"/>
    </location>
</feature>
<feature type="compositionally biased region" description="Polar residues" evidence="2">
    <location>
        <begin position="317"/>
        <end position="330"/>
    </location>
</feature>
<evidence type="ECO:0000256" key="1">
    <source>
        <dbReference type="ARBA" id="ARBA00009495"/>
    </source>
</evidence>
<gene>
    <name evidence="5" type="primary">LOC103511111</name>
</gene>
<feature type="compositionally biased region" description="Polar residues" evidence="2">
    <location>
        <begin position="238"/>
        <end position="247"/>
    </location>
</feature>
<comment type="similarity">
    <text evidence="1">Belongs to the constitutive coactivator of PPAR-gamma family.</text>
</comment>
<dbReference type="PANTHER" id="PTHR15976:SF16">
    <property type="entry name" value="ASTEROID DOMAIN-CONTAINING PROTEIN"/>
    <property type="match status" value="1"/>
</dbReference>
<name>A0A3Q0IX00_DIACI</name>
<dbReference type="InterPro" id="IPR029060">
    <property type="entry name" value="PIN-like_dom_sf"/>
</dbReference>
<accession>A0A3Q0IX00</accession>
<feature type="domain" description="APCDD1" evidence="3">
    <location>
        <begin position="161"/>
        <end position="222"/>
    </location>
</feature>
<proteinExistence type="inferred from homology"/>
<dbReference type="Pfam" id="PF14921">
    <property type="entry name" value="APCDDC"/>
    <property type="match status" value="1"/>
</dbReference>
<dbReference type="RefSeq" id="XP_026680766.1">
    <property type="nucleotide sequence ID" value="XM_026824965.1"/>
</dbReference>
<dbReference type="InterPro" id="IPR026784">
    <property type="entry name" value="Coact_PPARg"/>
</dbReference>
<dbReference type="GeneID" id="103511111"/>
<evidence type="ECO:0000313" key="5">
    <source>
        <dbReference type="RefSeq" id="XP_026680766.1"/>
    </source>
</evidence>
<feature type="compositionally biased region" description="Basic and acidic residues" evidence="2">
    <location>
        <begin position="539"/>
        <end position="573"/>
    </location>
</feature>
<protein>
    <submittedName>
        <fullName evidence="5">Uncharacterized protein LOC103511111</fullName>
    </submittedName>
</protein>
<evidence type="ECO:0000256" key="2">
    <source>
        <dbReference type="SAM" id="MobiDB-lite"/>
    </source>
</evidence>
<dbReference type="GO" id="GO:0005634">
    <property type="term" value="C:nucleus"/>
    <property type="evidence" value="ECO:0007669"/>
    <property type="project" value="TreeGrafter"/>
</dbReference>
<feature type="compositionally biased region" description="Basic and acidic residues" evidence="2">
    <location>
        <begin position="662"/>
        <end position="679"/>
    </location>
</feature>
<dbReference type="Proteomes" id="UP000079169">
    <property type="component" value="Unplaced"/>
</dbReference>
<feature type="compositionally biased region" description="Acidic residues" evidence="2">
    <location>
        <begin position="524"/>
        <end position="537"/>
    </location>
</feature>
<dbReference type="SUPFAM" id="SSF88723">
    <property type="entry name" value="PIN domain-like"/>
    <property type="match status" value="1"/>
</dbReference>
<feature type="region of interest" description="Disordered" evidence="2">
    <location>
        <begin position="642"/>
        <end position="696"/>
    </location>
</feature>
<sequence>MGIQDLQTFIESGAVPGSCVPVDIVKIGRSFAAKAQRKSKYGAGGYGGLSLVVDAETCLDRLYGGFYSDWACGGQWGHMLTFLSQFFDIAHSSGVDMTVYFDGTADEARMSEYVEKQLANREKIAAVLKHITTKGTPPPKIWWIPPCALDSVLKHITTKGHYYYSNTGCSQPLYTLNIHGTYRVDEKSWVVPEGTQMSYWFHKVSVVGYSEAVVGELQHILDNLSKYKEVTHCLTSEIPDQTPTNGVAESGGPSGEEKPDAPAPSSETPSGEKKEHKPKSGAKANINESCSGHLYSTWTPHRQYTIFLSNLETDGLFSSKSDGEETTTPPVRNRQGECETQPLGMFVKRSLYVTLNNFTYETNLYAESSCTSLTMSITYRGDFHVTKLDLAGRTTPRKEGSSVTYEQRKHFVGTLDKLDEKKTQGAPQFSVVPLVEMFANTRELLSQNALMREARLRIMKAFDIQRILLKLRLSRTKMELQRKKDWMLLKILSNEQFDRTFPGKSESLSEESVHQNGTFKGVDTLEDGNEPSEDQDNESVQHPKDSFEAAAIEDKNGAAKKERLDAIEDPNEQKEGVIKTLRLQDTNDLEDQLYETGQGTNRRLKRIDTFDETRPIMDTSDEDYYKVLAELEAEGWPELGSNQRKRADFEDNLPTNDVDETTGEKSDEIVSRSDTKGDEETPTAFEDTANKKGQTVSRVSNIDELLQTTDANQNREDLIDLYDKTLDKTTGQLPKELIDELLSRQTLRHKRHIKHGNRQHKHGHHEKLHRPKMEDEPMYKKMGKEPFEKKNQMQYHDKTLLKEPFDTENNPKQHHDETLKKKLAFIFNI</sequence>
<dbReference type="PANTHER" id="PTHR15976">
    <property type="entry name" value="CONSTITUTIVE COACTIVATOR OF PEROXISOME PROLIFERATOR-ACTIVATED RECEPTOR GAMMA"/>
    <property type="match status" value="1"/>
</dbReference>
<reference evidence="5" key="1">
    <citation type="submission" date="2025-08" db="UniProtKB">
        <authorList>
            <consortium name="RefSeq"/>
        </authorList>
    </citation>
    <scope>IDENTIFICATION</scope>
</reference>
<feature type="region of interest" description="Disordered" evidence="2">
    <location>
        <begin position="317"/>
        <end position="337"/>
    </location>
</feature>